<organism evidence="1 2">
    <name type="scientific">Williamsia marianensis</name>
    <dbReference type="NCBI Taxonomy" id="85044"/>
    <lineage>
        <taxon>Bacteria</taxon>
        <taxon>Bacillati</taxon>
        <taxon>Actinomycetota</taxon>
        <taxon>Actinomycetes</taxon>
        <taxon>Mycobacteriales</taxon>
        <taxon>Nocardiaceae</taxon>
        <taxon>Williamsia</taxon>
    </lineage>
</organism>
<dbReference type="EMBL" id="RBKV01000001">
    <property type="protein sequence ID" value="RKR93342.1"/>
    <property type="molecule type" value="Genomic_DNA"/>
</dbReference>
<gene>
    <name evidence="1" type="ORF">DFJ75_0126</name>
</gene>
<name>A0A495JYE2_WILMA</name>
<evidence type="ECO:0000313" key="1">
    <source>
        <dbReference type="EMBL" id="RKR93342.1"/>
    </source>
</evidence>
<dbReference type="InterPro" id="IPR023393">
    <property type="entry name" value="START-like_dom_sf"/>
</dbReference>
<sequence length="172" mass="19001">MPTAKRLMQVSDSIDIAADPSRLYGMVSDPTRMGEWSPENVGATVVNPAADGAAFVGMVFHGRNRRGSVNWVTRCTVTAAEPGAHFAFRVDAIGPKTPRLKGPIATWEYRFDTVEAGRTRVTETWSDDRIKWPDAVAAVFDRVATRGMTFSQFQRRNIAKTLEALRAAVESR</sequence>
<dbReference type="RefSeq" id="WP_062796269.1">
    <property type="nucleotide sequence ID" value="NZ_CBCRXS010000001.1"/>
</dbReference>
<dbReference type="OrthoDB" id="4618973at2"/>
<dbReference type="SUPFAM" id="SSF55961">
    <property type="entry name" value="Bet v1-like"/>
    <property type="match status" value="1"/>
</dbReference>
<reference evidence="1 2" key="1">
    <citation type="submission" date="2018-10" db="EMBL/GenBank/DDBJ databases">
        <title>Sequencing the genomes of 1000 actinobacteria strains.</title>
        <authorList>
            <person name="Klenk H.-P."/>
        </authorList>
    </citation>
    <scope>NUCLEOTIDE SEQUENCE [LARGE SCALE GENOMIC DNA]</scope>
    <source>
        <strain evidence="1 2">DSM 44343</strain>
    </source>
</reference>
<proteinExistence type="predicted"/>
<accession>A0A495JYE2</accession>
<dbReference type="InterPro" id="IPR019587">
    <property type="entry name" value="Polyketide_cyclase/dehydratase"/>
</dbReference>
<dbReference type="Pfam" id="PF10604">
    <property type="entry name" value="Polyketide_cyc2"/>
    <property type="match status" value="1"/>
</dbReference>
<comment type="caution">
    <text evidence="1">The sequence shown here is derived from an EMBL/GenBank/DDBJ whole genome shotgun (WGS) entry which is preliminary data.</text>
</comment>
<protein>
    <submittedName>
        <fullName evidence="1">Polyketide cyclase/dehydrase/lipid transport protein</fullName>
    </submittedName>
</protein>
<evidence type="ECO:0000313" key="2">
    <source>
        <dbReference type="Proteomes" id="UP000274762"/>
    </source>
</evidence>
<dbReference type="CDD" id="cd07812">
    <property type="entry name" value="SRPBCC"/>
    <property type="match status" value="1"/>
</dbReference>
<dbReference type="Proteomes" id="UP000274762">
    <property type="component" value="Unassembled WGS sequence"/>
</dbReference>
<dbReference type="AlphaFoldDB" id="A0A495JYE2"/>
<dbReference type="Gene3D" id="3.30.530.20">
    <property type="match status" value="1"/>
</dbReference>